<protein>
    <submittedName>
        <fullName evidence="1">Type I 3-dehydroquinate dehydratase</fullName>
    </submittedName>
</protein>
<evidence type="ECO:0000313" key="2">
    <source>
        <dbReference type="Proteomes" id="UP000307943"/>
    </source>
</evidence>
<evidence type="ECO:0000313" key="1">
    <source>
        <dbReference type="EMBL" id="TNJ66075.1"/>
    </source>
</evidence>
<proteinExistence type="predicted"/>
<reference evidence="1 2" key="1">
    <citation type="submission" date="2019-05" db="EMBL/GenBank/DDBJ databases">
        <title>We sequenced the genome of Paenibacillus hemerocallicola KCTC 33185 for further insight into its adaptation and study the phylogeny of Paenibacillus.</title>
        <authorList>
            <person name="Narsing Rao M.P."/>
        </authorList>
    </citation>
    <scope>NUCLEOTIDE SEQUENCE [LARGE SCALE GENOMIC DNA]</scope>
    <source>
        <strain evidence="1 2">KCTC 33185</strain>
    </source>
</reference>
<dbReference type="OrthoDB" id="9813659at2"/>
<dbReference type="RefSeq" id="WP_139602383.1">
    <property type="nucleotide sequence ID" value="NZ_VDCQ01000013.1"/>
</dbReference>
<keyword evidence="2" id="KW-1185">Reference proteome</keyword>
<name>A0A5C4TAY8_9BACL</name>
<gene>
    <name evidence="1" type="ORF">FE784_11685</name>
</gene>
<dbReference type="Proteomes" id="UP000307943">
    <property type="component" value="Unassembled WGS sequence"/>
</dbReference>
<sequence length="257" mass="29081">MSTLFSNQKFPLLVASMSDRTPDDAICTIRNAMLDGADGFMIHLEKMAPEYVNHNDLRRVFRYTCDKPIYTMNYRSKDSEKSDEQLIDEQIMAVKAGANMIDMMGDMFDRSPLELSFNPEAIEKQKQVIAKVHELGGEVLMSSHTWVYMNTEEVLAHAKELESRGADFVKIAMSVNSEEEMIDSMKTTWVVSQALNVPFLHIGMGVHGKLHRAIGPLLGSCFALCVQTYTPAGHKEKVLLRAEKSVLDNIDYRLNRK</sequence>
<organism evidence="1 2">
    <name type="scientific">Paenibacillus hemerocallicola</name>
    <dbReference type="NCBI Taxonomy" id="1172614"/>
    <lineage>
        <taxon>Bacteria</taxon>
        <taxon>Bacillati</taxon>
        <taxon>Bacillota</taxon>
        <taxon>Bacilli</taxon>
        <taxon>Bacillales</taxon>
        <taxon>Paenibacillaceae</taxon>
        <taxon>Paenibacillus</taxon>
    </lineage>
</organism>
<dbReference type="Pfam" id="PF01487">
    <property type="entry name" value="DHquinase_I"/>
    <property type="match status" value="1"/>
</dbReference>
<accession>A0A5C4TAY8</accession>
<dbReference type="InterPro" id="IPR001381">
    <property type="entry name" value="DHquinase_I"/>
</dbReference>
<dbReference type="GO" id="GO:0003855">
    <property type="term" value="F:3-dehydroquinate dehydratase activity"/>
    <property type="evidence" value="ECO:0007669"/>
    <property type="project" value="InterPro"/>
</dbReference>
<comment type="caution">
    <text evidence="1">The sequence shown here is derived from an EMBL/GenBank/DDBJ whole genome shotgun (WGS) entry which is preliminary data.</text>
</comment>
<dbReference type="AlphaFoldDB" id="A0A5C4TAY8"/>
<dbReference type="EMBL" id="VDCQ01000013">
    <property type="protein sequence ID" value="TNJ66075.1"/>
    <property type="molecule type" value="Genomic_DNA"/>
</dbReference>
<dbReference type="InterPro" id="IPR013785">
    <property type="entry name" value="Aldolase_TIM"/>
</dbReference>
<dbReference type="Gene3D" id="3.20.20.70">
    <property type="entry name" value="Aldolase class I"/>
    <property type="match status" value="1"/>
</dbReference>
<dbReference type="SUPFAM" id="SSF51569">
    <property type="entry name" value="Aldolase"/>
    <property type="match status" value="1"/>
</dbReference>